<protein>
    <submittedName>
        <fullName evidence="1">Uncharacterized protein</fullName>
    </submittedName>
</protein>
<dbReference type="SUPFAM" id="SSF52540">
    <property type="entry name" value="P-loop containing nucleoside triphosphate hydrolases"/>
    <property type="match status" value="2"/>
</dbReference>
<evidence type="ECO:0000313" key="1">
    <source>
        <dbReference type="EMBL" id="CAF0753982.1"/>
    </source>
</evidence>
<proteinExistence type="predicted"/>
<dbReference type="EMBL" id="CAJNOC010000386">
    <property type="protein sequence ID" value="CAF0753982.1"/>
    <property type="molecule type" value="Genomic_DNA"/>
</dbReference>
<keyword evidence="2" id="KW-1185">Reference proteome</keyword>
<dbReference type="OrthoDB" id="2386367at2759"/>
<organism evidence="1 2">
    <name type="scientific">Brachionus calyciflorus</name>
    <dbReference type="NCBI Taxonomy" id="104777"/>
    <lineage>
        <taxon>Eukaryota</taxon>
        <taxon>Metazoa</taxon>
        <taxon>Spiralia</taxon>
        <taxon>Gnathifera</taxon>
        <taxon>Rotifera</taxon>
        <taxon>Eurotatoria</taxon>
        <taxon>Monogononta</taxon>
        <taxon>Pseudotrocha</taxon>
        <taxon>Ploima</taxon>
        <taxon>Brachionidae</taxon>
        <taxon>Brachionus</taxon>
    </lineage>
</organism>
<accession>A0A813PJY7</accession>
<dbReference type="Proteomes" id="UP000663879">
    <property type="component" value="Unassembled WGS sequence"/>
</dbReference>
<gene>
    <name evidence="1" type="ORF">OXX778_LOCUS4071</name>
</gene>
<name>A0A813PJY7_9BILA</name>
<comment type="caution">
    <text evidence="1">The sequence shown here is derived from an EMBL/GenBank/DDBJ whole genome shotgun (WGS) entry which is preliminary data.</text>
</comment>
<dbReference type="InterPro" id="IPR027417">
    <property type="entry name" value="P-loop_NTPase"/>
</dbReference>
<sequence>MIFENIEIPICSEQIIIKLLNKLCDPIVDKTCMDLMKDIENLEIRLKKEDLWIFSFDGHLNNIKSNINIRNFNESCSLLKLILGEIRAIDISEIQRLIKSNQDDLNCLRGKSIYLLLGITGAGKSTTLHYLAGSKMELGDLNGKTCVKPLEGNNTNLKNVTTSSNIKSETKKIFPVELKYSLMKEENDNDDDLCQKKIIICDTPGFGDTNGIEVNISNGILLKQTISLCKGVKPLIVFNMDLGPRKQLLKDLAIPLLEMIPNEKILETNATYLITKFENKKNVLSCFEKMKNDIEDMEEYLNDNASKFLINDLVKKSKDDKVIFIDPLENNPNKVLKKIIFDNNSFIENVDRYFRIGLNDMENRKLSDQIKKTTDLIKISIKNNEFDLAKFKLRELKFLVDIKPVNFLNDDFEKFLQLEILNFTFKDSKFERCLTNNQTISEPDLNECLDLFISSIELDNFIQEINKAEISYVKINFFDKLKCELNQLIEKISNLIKFDFFIIPLKNFKIINNYFNEKKIHFNDKDIIENLHSKYGKCFTEIIQNLREFYSNCENSSKFISIKTIISDLNEIDDGKKADLDTIEQEVISCLKKNYLVKSKSYESLTAENCISEFNNLYQIEQFFNSEIKSIQSNEYLTSLFFNIIKKCHCDFLNGIKNFAQNLQNQILSLFEQGDFSFQNLYEVLKLSKKLFDALGLNDDDILIQKLEHKIKEILRKINYEINESENGPSIVKLLSLLVKLNELEWFITKEENAKHFDSIEKNIVIYIKTKILTKLNHLKLDLDEDKLKKNYDVYVSLSKYKPLLDSKHKFPFNNELNNLIEITFEDFKSKFISLLFIDEKADFEKFDSQLELIKNWFKIVNDSFDNELAQILFEQHDLENIKTRLESIIKSRIQSIESSLCDFESFMKSNFDFKEENALDKKAIKYSNLLEQIIDIKLKYKNCYYFCNHDLIQSCLDLLKSKFDDLSIGLNESEQSETFNLDYVKMLSASKIFKNFDSLFIKLEDSERNFTSLCSHYEESYKLNKRSVNDLCLSFIERNNYSSLDVKMKLFIKEYPIDQVHLVQINKNLQESLNLLVLGIFEKIKKLSFENDSNLRNIENNLISFKDAKEFFQDSITENHYLKYNQSKDILKHFISDLISEIDQLLKNYDLNEANNKRNLLKKILKIVEKFEDTELTKIIQNKLSNNQLNENEIVDFYSFDDLIRFNLKEKYKFFINQNEFANLKPILDQKIVNFFEIETNRIKSSESNWSKSNEFYEECKEKAEKYLPSELYTTKISSILDQLKIELDLKHLNEELNQINLNDKSNCEKLFSFYQDYIKKNNKINSDRIKRFVLDYVAENEAKAEIEFIDKNYSKFIYLYFTSFIIIHQTFSSLFSELENFLKEKYQPKLEEFSAGISQKFLESNSLEKESINELSNSYKMFYDLIQMEPKLLTGKIFHDFNKIKEYLNLKNLEIKNLENRLNDDLASLKIEYFENCILWTQLFDSLKNIDSFIEYEEKDKTLKLISNKIQSKLIDLKYLDLNLGLSTEIKSNDVFYLIHNEYEKLFDSMNKQIGFIKEINEFLQRYNFNLDSNLKDFINDLNNKMEQIQKDSLNNLELILNNDELNIQSLNNFINGYFGLKFFNSKFGNDYKDWDQIFTSIIESKINDILEKFHFDSIENLAKLCILIKEYSNKLILFKKFVDTKLDQIFDAYILIKLNFNDIKNLVSIFKKLTIGQSILKEHKIFNNFKFDSNDSNSIVNITDIQSEDLERVKKYLKIIFTESNSTIEENAIEREFNELIENQLDGKILLNAFNSKSPIFQLKSYLFDLLKSNKNFQIVKSFIYENENELCETIKELLDDYLTERDLLSSLIDSCNQISLAKLGSLIIKNEYPIPLTYYKLSKNTNELEIRIKFDLLNEFLCLSSNPIALITKTKRCVRSDNLSLIPIIFPGAVIFKTKSISQYFFNIDVILKDPDWTILDINGDSLSDKNYICYNLMKSFSAYSSVHIINCEIEDFNSNGEPGEELKSILKWSHHLKEKSFFVIVIRDTKLSNELFNLIDQRLKELYFNNLIRLMVVEKFQSYESSNLSNSQTRSLVKLNQDFDLIFKKISRSSYSLNDIICFYQSLKFNDRFVNNSTSKLDIELQFYDENIKKFSLFQDLVIQNDFYKIRIFERCLENSNNSNIKSLIREKSELLEEFSRLDSEIKAKNLKLSINNDLTNNYNIIQNKIRNIDFKIEQMNLYLNKFWSELYTNYGKFSNKSELYEKYLNCIQYGYSINLFRNDISDLKCDFLLNFFKYLSLLDKTNKKIVVVSIIGDGKSAKTSLLKSLFGANFAQNQSTKGIEMSFVSYKDKTIILLDTESLNNINTDSNRFLDSQLMSIIFLISHIVLINSANELSSRIELLLRVSLTKISSVFDNKFKPFLYFINRDQINLQNKELIIKSQLFKLKERLLEYTINLGQIDVCLLPSSIYEDLDKLTAKKIVRLNNKFSEDLIDLRKKILQKIESIEQSYLYLTYYEDFYSKMFFYSNLIKNINFH</sequence>
<dbReference type="Gene3D" id="3.40.50.300">
    <property type="entry name" value="P-loop containing nucleotide triphosphate hydrolases"/>
    <property type="match status" value="2"/>
</dbReference>
<evidence type="ECO:0000313" key="2">
    <source>
        <dbReference type="Proteomes" id="UP000663879"/>
    </source>
</evidence>
<reference evidence="1" key="1">
    <citation type="submission" date="2021-02" db="EMBL/GenBank/DDBJ databases">
        <authorList>
            <person name="Nowell W R."/>
        </authorList>
    </citation>
    <scope>NUCLEOTIDE SEQUENCE</scope>
    <source>
        <strain evidence="1">Ploen Becks lab</strain>
    </source>
</reference>